<sequence length="133" mass="15356">MCSMLHHFIKNFISPEVRSLELFCDGCSGQNKNYTLLHFLHFLVHTKKRFTSISLRFPIRGHSYLEWDRDMALIKQPLEQSFTAPIPISKEKFKDLQLCSASENFAVLPTTLLVSDTLDCSCAQSESENHEQF</sequence>
<organism evidence="2 3">
    <name type="scientific">Plakobranchus ocellatus</name>
    <dbReference type="NCBI Taxonomy" id="259542"/>
    <lineage>
        <taxon>Eukaryota</taxon>
        <taxon>Metazoa</taxon>
        <taxon>Spiralia</taxon>
        <taxon>Lophotrochozoa</taxon>
        <taxon>Mollusca</taxon>
        <taxon>Gastropoda</taxon>
        <taxon>Heterobranchia</taxon>
        <taxon>Euthyneura</taxon>
        <taxon>Panpulmonata</taxon>
        <taxon>Sacoglossa</taxon>
        <taxon>Placobranchoidea</taxon>
        <taxon>Plakobranchidae</taxon>
        <taxon>Plakobranchus</taxon>
    </lineage>
</organism>
<name>A0AAV4DRG1_9GAST</name>
<dbReference type="PANTHER" id="PTHR34415:SF1">
    <property type="entry name" value="INTEGRASE CATALYTIC DOMAIN-CONTAINING PROTEIN"/>
    <property type="match status" value="1"/>
</dbReference>
<evidence type="ECO:0000313" key="2">
    <source>
        <dbReference type="EMBL" id="GFO46735.1"/>
    </source>
</evidence>
<accession>A0AAV4DRG1</accession>
<evidence type="ECO:0000313" key="3">
    <source>
        <dbReference type="Proteomes" id="UP000735302"/>
    </source>
</evidence>
<dbReference type="PANTHER" id="PTHR34415">
    <property type="entry name" value="INTEGRASE CATALYTIC DOMAIN-CONTAINING PROTEIN"/>
    <property type="match status" value="1"/>
</dbReference>
<dbReference type="Proteomes" id="UP000735302">
    <property type="component" value="Unassembled WGS sequence"/>
</dbReference>
<evidence type="ECO:0000259" key="1">
    <source>
        <dbReference type="Pfam" id="PF25273"/>
    </source>
</evidence>
<comment type="caution">
    <text evidence="2">The sequence shown here is derived from an EMBL/GenBank/DDBJ whole genome shotgun (WGS) entry which is preliminary data.</text>
</comment>
<protein>
    <recommendedName>
        <fullName evidence="1">DUF7869 domain-containing protein</fullName>
    </recommendedName>
</protein>
<keyword evidence="3" id="KW-1185">Reference proteome</keyword>
<dbReference type="AlphaFoldDB" id="A0AAV4DRG1"/>
<reference evidence="2 3" key="1">
    <citation type="journal article" date="2021" name="Elife">
        <title>Chloroplast acquisition without the gene transfer in kleptoplastic sea slugs, Plakobranchus ocellatus.</title>
        <authorList>
            <person name="Maeda T."/>
            <person name="Takahashi S."/>
            <person name="Yoshida T."/>
            <person name="Shimamura S."/>
            <person name="Takaki Y."/>
            <person name="Nagai Y."/>
            <person name="Toyoda A."/>
            <person name="Suzuki Y."/>
            <person name="Arimoto A."/>
            <person name="Ishii H."/>
            <person name="Satoh N."/>
            <person name="Nishiyama T."/>
            <person name="Hasebe M."/>
            <person name="Maruyama T."/>
            <person name="Minagawa J."/>
            <person name="Obokata J."/>
            <person name="Shigenobu S."/>
        </authorList>
    </citation>
    <scope>NUCLEOTIDE SEQUENCE [LARGE SCALE GENOMIC DNA]</scope>
</reference>
<dbReference type="InterPro" id="IPR057191">
    <property type="entry name" value="DUF7869"/>
</dbReference>
<dbReference type="Pfam" id="PF25273">
    <property type="entry name" value="DUF7869"/>
    <property type="match status" value="1"/>
</dbReference>
<gene>
    <name evidence="2" type="ORF">PoB_007324000</name>
</gene>
<dbReference type="EMBL" id="BLXT01008205">
    <property type="protein sequence ID" value="GFO46735.1"/>
    <property type="molecule type" value="Genomic_DNA"/>
</dbReference>
<proteinExistence type="predicted"/>
<feature type="domain" description="DUF7869" evidence="1">
    <location>
        <begin position="18"/>
        <end position="81"/>
    </location>
</feature>